<dbReference type="PROSITE" id="PS00380">
    <property type="entry name" value="RHODANESE_1"/>
    <property type="match status" value="1"/>
</dbReference>
<reference evidence="4" key="1">
    <citation type="submission" date="2021-12" db="EMBL/GenBank/DDBJ databases">
        <authorList>
            <person name="Rodrigo-Torres L."/>
            <person name="Arahal R. D."/>
            <person name="Lucena T."/>
        </authorList>
    </citation>
    <scope>NUCLEOTIDE SEQUENCE</scope>
    <source>
        <strain evidence="4">CECT 8419</strain>
    </source>
</reference>
<dbReference type="GO" id="GO:0004792">
    <property type="term" value="F:thiosulfate-cyanide sulfurtransferase activity"/>
    <property type="evidence" value="ECO:0007669"/>
    <property type="project" value="UniProtKB-EC"/>
</dbReference>
<dbReference type="PANTHER" id="PTHR11364:SF27">
    <property type="entry name" value="SULFURTRANSFERASE"/>
    <property type="match status" value="1"/>
</dbReference>
<dbReference type="InterPro" id="IPR036873">
    <property type="entry name" value="Rhodanese-like_dom_sf"/>
</dbReference>
<evidence type="ECO:0000313" key="4">
    <source>
        <dbReference type="EMBL" id="CAH1000886.1"/>
    </source>
</evidence>
<feature type="domain" description="Rhodanese" evidence="3">
    <location>
        <begin position="167"/>
        <end position="273"/>
    </location>
</feature>
<dbReference type="InterPro" id="IPR045078">
    <property type="entry name" value="TST/MPST-like"/>
</dbReference>
<dbReference type="CDD" id="cd01448">
    <property type="entry name" value="TST_Repeat_1"/>
    <property type="match status" value="1"/>
</dbReference>
<dbReference type="EMBL" id="CAKLPZ010000002">
    <property type="protein sequence ID" value="CAH1000886.1"/>
    <property type="molecule type" value="Genomic_DNA"/>
</dbReference>
<dbReference type="InterPro" id="IPR001307">
    <property type="entry name" value="Thiosulphate_STrfase_CS"/>
</dbReference>
<comment type="caution">
    <text evidence="4">The sequence shown here is derived from an EMBL/GenBank/DDBJ whole genome shotgun (WGS) entry which is preliminary data.</text>
</comment>
<evidence type="ECO:0000256" key="2">
    <source>
        <dbReference type="ARBA" id="ARBA00022737"/>
    </source>
</evidence>
<evidence type="ECO:0000313" key="5">
    <source>
        <dbReference type="Proteomes" id="UP000837803"/>
    </source>
</evidence>
<feature type="domain" description="Rhodanese" evidence="3">
    <location>
        <begin position="15"/>
        <end position="135"/>
    </location>
</feature>
<keyword evidence="1 4" id="KW-0808">Transferase</keyword>
<organism evidence="4 5">
    <name type="scientific">Neolewinella maritima</name>
    <dbReference type="NCBI Taxonomy" id="1383882"/>
    <lineage>
        <taxon>Bacteria</taxon>
        <taxon>Pseudomonadati</taxon>
        <taxon>Bacteroidota</taxon>
        <taxon>Saprospiria</taxon>
        <taxon>Saprospirales</taxon>
        <taxon>Lewinellaceae</taxon>
        <taxon>Neolewinella</taxon>
    </lineage>
</organism>
<evidence type="ECO:0000259" key="3">
    <source>
        <dbReference type="PROSITE" id="PS50206"/>
    </source>
</evidence>
<gene>
    <name evidence="4" type="primary">sseB</name>
    <name evidence="4" type="ORF">LEM8419_01934</name>
</gene>
<evidence type="ECO:0000256" key="1">
    <source>
        <dbReference type="ARBA" id="ARBA00022679"/>
    </source>
</evidence>
<protein>
    <submittedName>
        <fullName evidence="4">Thiosulfate sulfurtransferase SseB</fullName>
        <ecNumber evidence="4">2.8.1.1</ecNumber>
    </submittedName>
</protein>
<dbReference type="InterPro" id="IPR001763">
    <property type="entry name" value="Rhodanese-like_dom"/>
</dbReference>
<name>A0ABM9B162_9BACT</name>
<dbReference type="CDD" id="cd01449">
    <property type="entry name" value="TST_Repeat_2"/>
    <property type="match status" value="1"/>
</dbReference>
<dbReference type="RefSeq" id="WP_238750857.1">
    <property type="nucleotide sequence ID" value="NZ_CAKLPZ010000002.1"/>
</dbReference>
<dbReference type="EC" id="2.8.1.1" evidence="4"/>
<keyword evidence="2" id="KW-0677">Repeat</keyword>
<dbReference type="PANTHER" id="PTHR11364">
    <property type="entry name" value="THIOSULFATE SULFERTANSFERASE"/>
    <property type="match status" value="1"/>
</dbReference>
<dbReference type="Gene3D" id="3.40.250.10">
    <property type="entry name" value="Rhodanese-like domain"/>
    <property type="match status" value="2"/>
</dbReference>
<dbReference type="Proteomes" id="UP000837803">
    <property type="component" value="Unassembled WGS sequence"/>
</dbReference>
<dbReference type="Pfam" id="PF00581">
    <property type="entry name" value="Rhodanese"/>
    <property type="match status" value="2"/>
</dbReference>
<dbReference type="SMART" id="SM00450">
    <property type="entry name" value="RHOD"/>
    <property type="match status" value="2"/>
</dbReference>
<sequence>MTTPLVTVQDLAALLPDQPLLLDCRFDLDDLEQGRQEYLVSHIPGAHYLHLNDDLSGEIIAGQTGRHPLPELTTFAARMSALGLTPDRPVVAYDDKGGGIAARAWWLLKAIGHQQVAVLDGGFPFWVIAGQATAAGQEEAQAAPAYPIALDASMCTRDRAQVDALRQDPDYVLIDSRSAERYRGENETIDPVAGCIEGAINLPWPENLDGRTFKSPAELRERFAALKEKPQQNVFYCGSGVTACHNVLAYYYAFDEMPALYPGSWSDYLLGLK</sequence>
<accession>A0ABM9B162</accession>
<dbReference type="SUPFAM" id="SSF52821">
    <property type="entry name" value="Rhodanese/Cell cycle control phosphatase"/>
    <property type="match status" value="2"/>
</dbReference>
<proteinExistence type="predicted"/>
<keyword evidence="5" id="KW-1185">Reference proteome</keyword>
<dbReference type="PROSITE" id="PS50206">
    <property type="entry name" value="RHODANESE_3"/>
    <property type="match status" value="2"/>
</dbReference>